<dbReference type="EMBL" id="CP003984">
    <property type="protein sequence ID" value="AII85969.1"/>
    <property type="molecule type" value="Genomic_DNA"/>
</dbReference>
<name>A0AAN0RGX6_9RHOB</name>
<dbReference type="InterPro" id="IPR027417">
    <property type="entry name" value="P-loop_NTPase"/>
</dbReference>
<evidence type="ECO:0000313" key="1">
    <source>
        <dbReference type="EMBL" id="AII85969.1"/>
    </source>
</evidence>
<keyword evidence="2" id="KW-1185">Reference proteome</keyword>
<proteinExistence type="predicted"/>
<dbReference type="AlphaFoldDB" id="A0AAN0RGX6"/>
<sequence length="1091" mass="121747">MFRFSDQVWKGMQMGEVMTLLTSATGHALVKSFSGTDETQQPFSTGKLFNVSEEPVSDLQSLSVLLQRLEDYPTHTIIRGSLPENKSSQVPRNKETFTALSRQWCMIDIDSLSWDGDMSDQQAMVSYAIQQLPAEFQATDCWYHLSSSMGIKAGIRVHLWFWLDRPCSDDEMKAWLSGCPVDMRMFNPIQIHLTANPLFNDGAVDPYPNRSGLFKAGTGVSTVTVPSDLAFRSAVASRSSKQRTSGKSGLLDPADIIRDPDTGLAVDGREQLMFLLSTQVMQQLVTLEHAPSEEQVTAALWNRFCEEADISVVSDRGAWTIADAASKARGRLQELDSGTYGFVSRSDRTILVAGAGKVEPPKLVGAVEAQSKLDAILSGFFENLAEGANPRAAIRLTMGAGKTKQTISHLKSYLEDKFQQTIEVYVPRHDLADEWEQSLEGINAKVIHVYPRTGGEWDEEQNSYPNPIMCQRADYVRDLEEKGHSIYGNACLSRTSGEQCSFFGNCSYLDQFRQSGNDLGVENTIRIYTHASLFLSRNEFERQSEPDLVIIDEAFMSSAVSNMPSMPVGDVTQHIRLEGLPSLGFDLVECLTKHQGDLSYLRDKDIGAFEFNAVSVEGLNPATPFSADTTQSRNVRSAKQYKALTKLLEIAAREIEDQGRYSFGQLVHDNRKTPNNNRKNDIVICEHKPIRVTRSAPVLYLDATADPIITEAYLPALQYHRIDVHQLAVVSQVHDRTGSKNFWNSKIGPEQENLSEPTYDARHNDLASLISILNEWVSAGDSPLVVGNKDLCEFLRDHPRLDAGVAVAHFMSLRGSNAYEDRSVVFITGRNQPPIDGIEQQARAIFGNSGNPLSYDDKENLPLDQVDYWLSARSPHAPAAMTVPSFSDPRIEAVQKQIREAETVQAIARLRLVWADYQKRVFLLSNLPVEMPVDHLIEFNDLMPDRLEMELIKTGDLPLTPLGLEKMRSDLGYAGAKARMLFQPDRSKASDPKRLLTQLPTLVRTATQIATFKAKVKRKTTHRHLYLPKDYSGSPTTSIYTPWSEAEVLAHLTAGWGEGAISELKLEYHTGQSLKFRVSDTVNVTKCYKTI</sequence>
<evidence type="ECO:0000313" key="2">
    <source>
        <dbReference type="Proteomes" id="UP000028680"/>
    </source>
</evidence>
<protein>
    <recommendedName>
        <fullName evidence="3">Replication origin-binding protein domain-containing protein</fullName>
    </recommendedName>
</protein>
<evidence type="ECO:0008006" key="3">
    <source>
        <dbReference type="Google" id="ProtNLM"/>
    </source>
</evidence>
<dbReference type="RefSeq" id="WP_044048832.1">
    <property type="nucleotide sequence ID" value="NZ_CP003984.1"/>
</dbReference>
<dbReference type="Proteomes" id="UP000028680">
    <property type="component" value="Chromosome"/>
</dbReference>
<dbReference type="KEGG" id="ptp:RCA23_c04080"/>
<dbReference type="Gene3D" id="3.40.50.300">
    <property type="entry name" value="P-loop containing nucleotide triphosphate hydrolases"/>
    <property type="match status" value="1"/>
</dbReference>
<gene>
    <name evidence="1" type="ORF">RCA23_c04080</name>
</gene>
<dbReference type="SUPFAM" id="SSF52540">
    <property type="entry name" value="P-loop containing nucleoside triphosphate hydrolases"/>
    <property type="match status" value="1"/>
</dbReference>
<accession>A0AAN0RGX6</accession>
<reference evidence="1 2" key="1">
    <citation type="journal article" date="2014" name="ISME J.">
        <title>Adaptation of an abundant Roseobacter RCA organism to pelagic systems revealed by genomic and transcriptomic analyses.</title>
        <authorList>
            <person name="Voget S."/>
            <person name="Wemheuer B."/>
            <person name="Brinkhoff T."/>
            <person name="Vollmers J."/>
            <person name="Dietrich S."/>
            <person name="Giebel H.A."/>
            <person name="Beardsley C."/>
            <person name="Sardemann C."/>
            <person name="Bakenhus I."/>
            <person name="Billerbeck S."/>
            <person name="Daniel R."/>
            <person name="Simon M."/>
        </authorList>
    </citation>
    <scope>NUCLEOTIDE SEQUENCE [LARGE SCALE GENOMIC DNA]</scope>
    <source>
        <strain evidence="1 2">RCA23</strain>
    </source>
</reference>
<organism evidence="1 2">
    <name type="scientific">Planktomarina temperata RCA23</name>
    <dbReference type="NCBI Taxonomy" id="666509"/>
    <lineage>
        <taxon>Bacteria</taxon>
        <taxon>Pseudomonadati</taxon>
        <taxon>Pseudomonadota</taxon>
        <taxon>Alphaproteobacteria</taxon>
        <taxon>Rhodobacterales</taxon>
        <taxon>Paracoccaceae</taxon>
        <taxon>Planktomarina</taxon>
    </lineage>
</organism>